<accession>A0ABS1HKU5</accession>
<dbReference type="Proteomes" id="UP000605676">
    <property type="component" value="Unassembled WGS sequence"/>
</dbReference>
<comment type="caution">
    <text evidence="3">The sequence shown here is derived from an EMBL/GenBank/DDBJ whole genome shotgun (WGS) entry which is preliminary data.</text>
</comment>
<evidence type="ECO:0000259" key="2">
    <source>
        <dbReference type="Pfam" id="PF00884"/>
    </source>
</evidence>
<keyword evidence="4" id="KW-1185">Reference proteome</keyword>
<dbReference type="Gene3D" id="3.40.720.10">
    <property type="entry name" value="Alkaline Phosphatase, subunit A"/>
    <property type="match status" value="2"/>
</dbReference>
<sequence length="536" mass="60526">MKKNFVIIFLAIFQLATTACNQHKKEESRPNIVFFVADDMTRDMFNFLPEGKGKNLTPNLDMLANEGVIMMGQHVSATVCTPSRFNVLTGKYASRATNPEFLKQVKKNDNQRVVEWNTHIMPGEANMASILQSEGYFTGATGKNHVYEVEAWKKVPLTADTSDYRVLEQQRNNYKLTQEAYLKNGFDYAEGLYYENPDFNGPMSIAVHNLDWSAEAAINFIEQTNDDPFFLYFATTLPHGPTAANRSWNADRHIIPTGRLDKVPDVLPKQSTIPTRLKKADLPVNNKTANILWMDDALGALIQSLKEQGKFDNTIIFFFNDHGQYAKGSVYQGATANPSVIWKSGGFKGGSVSDKLVSNVDFLPTIMDMVNASTDMKEMDGKSFLNELEGKKSNMHESMYFEIGYTRGVRKGKYKYIALRYPQWVKDITDEERVEILEAYNKKLAIRGKEPNNTDPTLPFGHVQIIPGGGDAEFPASQRYPSYAMADQLYDLEADPGEQNNLAGSEEYQKVLQEMQDELKKHIRNIPGNFGELKTD</sequence>
<comment type="similarity">
    <text evidence="1">Belongs to the sulfatase family.</text>
</comment>
<proteinExistence type="inferred from homology"/>
<organism evidence="3 4">
    <name type="scientific">Carboxylicivirga marina</name>
    <dbReference type="NCBI Taxonomy" id="2800988"/>
    <lineage>
        <taxon>Bacteria</taxon>
        <taxon>Pseudomonadati</taxon>
        <taxon>Bacteroidota</taxon>
        <taxon>Bacteroidia</taxon>
        <taxon>Marinilabiliales</taxon>
        <taxon>Marinilabiliaceae</taxon>
        <taxon>Carboxylicivirga</taxon>
    </lineage>
</organism>
<dbReference type="SUPFAM" id="SSF53649">
    <property type="entry name" value="Alkaline phosphatase-like"/>
    <property type="match status" value="1"/>
</dbReference>
<dbReference type="InterPro" id="IPR050738">
    <property type="entry name" value="Sulfatase"/>
</dbReference>
<dbReference type="PANTHER" id="PTHR42693">
    <property type="entry name" value="ARYLSULFATASE FAMILY MEMBER"/>
    <property type="match status" value="1"/>
</dbReference>
<dbReference type="PANTHER" id="PTHR42693:SF33">
    <property type="entry name" value="ARYLSULFATASE"/>
    <property type="match status" value="1"/>
</dbReference>
<dbReference type="Pfam" id="PF00884">
    <property type="entry name" value="Sulfatase"/>
    <property type="match status" value="1"/>
</dbReference>
<evidence type="ECO:0000256" key="1">
    <source>
        <dbReference type="ARBA" id="ARBA00008779"/>
    </source>
</evidence>
<gene>
    <name evidence="3" type="ORF">JIV24_12840</name>
</gene>
<dbReference type="InterPro" id="IPR017850">
    <property type="entry name" value="Alkaline_phosphatase_core_sf"/>
</dbReference>
<protein>
    <submittedName>
        <fullName evidence="3">Sulfatase-like hydrolase/transferase</fullName>
    </submittedName>
</protein>
<feature type="domain" description="Sulfatase N-terminal" evidence="2">
    <location>
        <begin position="30"/>
        <end position="371"/>
    </location>
</feature>
<dbReference type="RefSeq" id="WP_200465453.1">
    <property type="nucleotide sequence ID" value="NZ_JAENRR010000029.1"/>
</dbReference>
<reference evidence="3 4" key="1">
    <citation type="submission" date="2021-01" db="EMBL/GenBank/DDBJ databases">
        <title>Carboxyliciviraga sp.nov., isolated from coastal sediments.</title>
        <authorList>
            <person name="Lu D."/>
            <person name="Zhang T."/>
        </authorList>
    </citation>
    <scope>NUCLEOTIDE SEQUENCE [LARGE SCALE GENOMIC DNA]</scope>
    <source>
        <strain evidence="3 4">N1Y132</strain>
    </source>
</reference>
<evidence type="ECO:0000313" key="4">
    <source>
        <dbReference type="Proteomes" id="UP000605676"/>
    </source>
</evidence>
<name>A0ABS1HKU5_9BACT</name>
<dbReference type="InterPro" id="IPR000917">
    <property type="entry name" value="Sulfatase_N"/>
</dbReference>
<dbReference type="EMBL" id="JAENRR010000029">
    <property type="protein sequence ID" value="MBK3518225.1"/>
    <property type="molecule type" value="Genomic_DNA"/>
</dbReference>
<dbReference type="PROSITE" id="PS51257">
    <property type="entry name" value="PROKAR_LIPOPROTEIN"/>
    <property type="match status" value="1"/>
</dbReference>
<evidence type="ECO:0000313" key="3">
    <source>
        <dbReference type="EMBL" id="MBK3518225.1"/>
    </source>
</evidence>